<accession>A0ACC0P6J0</accession>
<proteinExistence type="predicted"/>
<dbReference type="EMBL" id="CM046391">
    <property type="protein sequence ID" value="KAI8560612.1"/>
    <property type="molecule type" value="Genomic_DNA"/>
</dbReference>
<organism evidence="1 2">
    <name type="scientific">Rhododendron molle</name>
    <name type="common">Chinese azalea</name>
    <name type="synonym">Azalea mollis</name>
    <dbReference type="NCBI Taxonomy" id="49168"/>
    <lineage>
        <taxon>Eukaryota</taxon>
        <taxon>Viridiplantae</taxon>
        <taxon>Streptophyta</taxon>
        <taxon>Embryophyta</taxon>
        <taxon>Tracheophyta</taxon>
        <taxon>Spermatophyta</taxon>
        <taxon>Magnoliopsida</taxon>
        <taxon>eudicotyledons</taxon>
        <taxon>Gunneridae</taxon>
        <taxon>Pentapetalae</taxon>
        <taxon>asterids</taxon>
        <taxon>Ericales</taxon>
        <taxon>Ericaceae</taxon>
        <taxon>Ericoideae</taxon>
        <taxon>Rhodoreae</taxon>
        <taxon>Rhododendron</taxon>
    </lineage>
</organism>
<keyword evidence="2" id="KW-1185">Reference proteome</keyword>
<protein>
    <submittedName>
        <fullName evidence="1">Uncharacterized protein</fullName>
    </submittedName>
</protein>
<dbReference type="Proteomes" id="UP001062846">
    <property type="component" value="Chromosome 4"/>
</dbReference>
<comment type="caution">
    <text evidence="1">The sequence shown here is derived from an EMBL/GenBank/DDBJ whole genome shotgun (WGS) entry which is preliminary data.</text>
</comment>
<sequence length="52" mass="5612">MVDGRVVNAEISSLLHGELLAIRTACGMVKALGIYGVLIESNNQMAFKVKCF</sequence>
<reference evidence="1" key="1">
    <citation type="submission" date="2022-02" db="EMBL/GenBank/DDBJ databases">
        <title>Plant Genome Project.</title>
        <authorList>
            <person name="Zhang R.-G."/>
        </authorList>
    </citation>
    <scope>NUCLEOTIDE SEQUENCE</scope>
    <source>
        <strain evidence="1">AT1</strain>
    </source>
</reference>
<gene>
    <name evidence="1" type="ORF">RHMOL_Rhmol04G0271600</name>
</gene>
<evidence type="ECO:0000313" key="2">
    <source>
        <dbReference type="Proteomes" id="UP001062846"/>
    </source>
</evidence>
<name>A0ACC0P6J0_RHOML</name>
<evidence type="ECO:0000313" key="1">
    <source>
        <dbReference type="EMBL" id="KAI8560612.1"/>
    </source>
</evidence>